<proteinExistence type="predicted"/>
<dbReference type="InParanoid" id="A0A067PQC8"/>
<dbReference type="OrthoDB" id="2749557at2759"/>
<organism evidence="1 2">
    <name type="scientific">Jaapia argillacea MUCL 33604</name>
    <dbReference type="NCBI Taxonomy" id="933084"/>
    <lineage>
        <taxon>Eukaryota</taxon>
        <taxon>Fungi</taxon>
        <taxon>Dikarya</taxon>
        <taxon>Basidiomycota</taxon>
        <taxon>Agaricomycotina</taxon>
        <taxon>Agaricomycetes</taxon>
        <taxon>Agaricomycetidae</taxon>
        <taxon>Jaapiales</taxon>
        <taxon>Jaapiaceae</taxon>
        <taxon>Jaapia</taxon>
    </lineage>
</organism>
<keyword evidence="2" id="KW-1185">Reference proteome</keyword>
<dbReference type="Proteomes" id="UP000027265">
    <property type="component" value="Unassembled WGS sequence"/>
</dbReference>
<gene>
    <name evidence="1" type="ORF">JAAARDRAFT_280844</name>
</gene>
<protein>
    <recommendedName>
        <fullName evidence="3">F-box domain-containing protein</fullName>
    </recommendedName>
</protein>
<sequence length="326" mass="37274">MSAFLVPSELIEDILTESWQYSNWRASPGRWHFYKTVLLVSHEWSAIMMNISLHHIILDTARDLTNYHHLYKALEARTSTEEFPSLRKKMFETAHLRLILHRNEFDVCTRSLEEVDRLIPDSQFIEVATLQGSRDSLDVLTMLSHYPSLTDLRICYRSDRYIYHNPSPPSMPTVTHLHLIRSPRNLSAVLVFFPNVTSLRLSTPHFLKNLATTTDKLVLLTIDAPPNHAIAGVKGSSSIRGFGISSALRNGFLQARVSPESGDYSENVVKKEIFVYTGWQTPDGWEAAVESCQLYGVRLERICTYMNSLPVTTSEVYKDWVVGSWL</sequence>
<name>A0A067PQC8_9AGAM</name>
<dbReference type="HOGENOM" id="CLU_787606_0_0_1"/>
<evidence type="ECO:0000313" key="2">
    <source>
        <dbReference type="Proteomes" id="UP000027265"/>
    </source>
</evidence>
<dbReference type="AlphaFoldDB" id="A0A067PQC8"/>
<evidence type="ECO:0008006" key="3">
    <source>
        <dbReference type="Google" id="ProtNLM"/>
    </source>
</evidence>
<evidence type="ECO:0000313" key="1">
    <source>
        <dbReference type="EMBL" id="KDQ57023.1"/>
    </source>
</evidence>
<accession>A0A067PQC8</accession>
<reference evidence="2" key="1">
    <citation type="journal article" date="2014" name="Proc. Natl. Acad. Sci. U.S.A.">
        <title>Extensive sampling of basidiomycete genomes demonstrates inadequacy of the white-rot/brown-rot paradigm for wood decay fungi.</title>
        <authorList>
            <person name="Riley R."/>
            <person name="Salamov A.A."/>
            <person name="Brown D.W."/>
            <person name="Nagy L.G."/>
            <person name="Floudas D."/>
            <person name="Held B.W."/>
            <person name="Levasseur A."/>
            <person name="Lombard V."/>
            <person name="Morin E."/>
            <person name="Otillar R."/>
            <person name="Lindquist E.A."/>
            <person name="Sun H."/>
            <person name="LaButti K.M."/>
            <person name="Schmutz J."/>
            <person name="Jabbour D."/>
            <person name="Luo H."/>
            <person name="Baker S.E."/>
            <person name="Pisabarro A.G."/>
            <person name="Walton J.D."/>
            <person name="Blanchette R.A."/>
            <person name="Henrissat B."/>
            <person name="Martin F."/>
            <person name="Cullen D."/>
            <person name="Hibbett D.S."/>
            <person name="Grigoriev I.V."/>
        </authorList>
    </citation>
    <scope>NUCLEOTIDE SEQUENCE [LARGE SCALE GENOMIC DNA]</scope>
    <source>
        <strain evidence="2">MUCL 33604</strain>
    </source>
</reference>
<dbReference type="EMBL" id="KL197720">
    <property type="protein sequence ID" value="KDQ57023.1"/>
    <property type="molecule type" value="Genomic_DNA"/>
</dbReference>